<feature type="domain" description="PRD" evidence="2">
    <location>
        <begin position="179"/>
        <end position="283"/>
    </location>
</feature>
<dbReference type="InterPro" id="IPR011608">
    <property type="entry name" value="PRD"/>
</dbReference>
<dbReference type="SMART" id="SM01061">
    <property type="entry name" value="CAT_RBD"/>
    <property type="match status" value="1"/>
</dbReference>
<dbReference type="Pfam" id="PF03123">
    <property type="entry name" value="CAT_RBD"/>
    <property type="match status" value="1"/>
</dbReference>
<dbReference type="GO" id="GO:0003723">
    <property type="term" value="F:RNA binding"/>
    <property type="evidence" value="ECO:0007669"/>
    <property type="project" value="InterPro"/>
</dbReference>
<dbReference type="EMBL" id="JANKAS010000011">
    <property type="protein sequence ID" value="MCR1899592.1"/>
    <property type="molecule type" value="Genomic_DNA"/>
</dbReference>
<proteinExistence type="predicted"/>
<accession>A0AAE3HFG1</accession>
<dbReference type="InterPro" id="IPR004341">
    <property type="entry name" value="CAT_RNA-bd_dom"/>
</dbReference>
<dbReference type="InterPro" id="IPR050661">
    <property type="entry name" value="BglG_antiterminators"/>
</dbReference>
<comment type="caution">
    <text evidence="3">The sequence shown here is derived from an EMBL/GenBank/DDBJ whole genome shotgun (WGS) entry which is preliminary data.</text>
</comment>
<gene>
    <name evidence="3" type="ORF">NSA47_11455</name>
</gene>
<dbReference type="SUPFAM" id="SSF63520">
    <property type="entry name" value="PTS-regulatory domain, PRD"/>
    <property type="match status" value="2"/>
</dbReference>
<dbReference type="PANTHER" id="PTHR30185:SF16">
    <property type="entry name" value="PROTEIN GLCT"/>
    <property type="match status" value="1"/>
</dbReference>
<sequence>MSIKRDYMISKVLNNNVILAVDKKTRQEHILVGKGIGFGKKDGKMVRLSNHDIEKSFIAYDKRTKKEYLQLLNQLDGKIIGMSEEIISLAEKELGHLNSHIHIVLTDHIAFAIERIHMQLEISNPFLYEIKALYPEEFQIGLKAAQLIKERLEVDIPEAEIGFIALHLHSARQNKKVKDTMKDTRLLKEVVDLVQKEIAMTIDNQDLMYTRLINHLRVAIIRTEEKKPIDNPLLESIKEQFEVSYRIAQKVGEYINEKKNIDVKEGEIGYLALHIERIRRSSN</sequence>
<dbReference type="PROSITE" id="PS51372">
    <property type="entry name" value="PRD_2"/>
    <property type="match status" value="2"/>
</dbReference>
<dbReference type="SUPFAM" id="SSF50151">
    <property type="entry name" value="SacY-like RNA-binding domain"/>
    <property type="match status" value="1"/>
</dbReference>
<dbReference type="Gene3D" id="1.10.1790.10">
    <property type="entry name" value="PRD domain"/>
    <property type="match status" value="2"/>
</dbReference>
<dbReference type="Gene3D" id="2.30.24.10">
    <property type="entry name" value="CAT RNA-binding domain"/>
    <property type="match status" value="1"/>
</dbReference>
<evidence type="ECO:0000313" key="3">
    <source>
        <dbReference type="EMBL" id="MCR1899592.1"/>
    </source>
</evidence>
<dbReference type="GO" id="GO:0006355">
    <property type="term" value="P:regulation of DNA-templated transcription"/>
    <property type="evidence" value="ECO:0007669"/>
    <property type="project" value="InterPro"/>
</dbReference>
<evidence type="ECO:0000259" key="2">
    <source>
        <dbReference type="PROSITE" id="PS51372"/>
    </source>
</evidence>
<evidence type="ECO:0000256" key="1">
    <source>
        <dbReference type="ARBA" id="ARBA00022737"/>
    </source>
</evidence>
<dbReference type="InterPro" id="IPR036650">
    <property type="entry name" value="CAT_RNA-bd_dom_sf"/>
</dbReference>
<keyword evidence="1" id="KW-0677">Repeat</keyword>
<dbReference type="InterPro" id="IPR036634">
    <property type="entry name" value="PRD_sf"/>
</dbReference>
<dbReference type="Proteomes" id="UP001205748">
    <property type="component" value="Unassembled WGS sequence"/>
</dbReference>
<reference evidence="3" key="1">
    <citation type="submission" date="2022-07" db="EMBL/GenBank/DDBJ databases">
        <title>Enhanced cultured diversity of the mouse gut microbiota enables custom-made synthetic communities.</title>
        <authorList>
            <person name="Afrizal A."/>
        </authorList>
    </citation>
    <scope>NUCLEOTIDE SEQUENCE</scope>
    <source>
        <strain evidence="3">DSM 28593</strain>
    </source>
</reference>
<evidence type="ECO:0000313" key="4">
    <source>
        <dbReference type="Proteomes" id="UP001205748"/>
    </source>
</evidence>
<name>A0AAE3HFG1_9FIRM</name>
<feature type="domain" description="PRD" evidence="2">
    <location>
        <begin position="74"/>
        <end position="178"/>
    </location>
</feature>
<protein>
    <submittedName>
        <fullName evidence="3">PRD domain-containing protein</fullName>
    </submittedName>
</protein>
<organism evidence="3 4">
    <name type="scientific">Irregularibacter muris</name>
    <dbReference type="NCBI Taxonomy" id="1796619"/>
    <lineage>
        <taxon>Bacteria</taxon>
        <taxon>Bacillati</taxon>
        <taxon>Bacillota</taxon>
        <taxon>Clostridia</taxon>
        <taxon>Eubacteriales</taxon>
        <taxon>Eubacteriaceae</taxon>
        <taxon>Irregularibacter</taxon>
    </lineage>
</organism>
<dbReference type="Pfam" id="PF00874">
    <property type="entry name" value="PRD"/>
    <property type="match status" value="2"/>
</dbReference>
<dbReference type="AlphaFoldDB" id="A0AAE3HFG1"/>
<keyword evidence="4" id="KW-1185">Reference proteome</keyword>
<dbReference type="PANTHER" id="PTHR30185">
    <property type="entry name" value="CRYPTIC BETA-GLUCOSIDE BGL OPERON ANTITERMINATOR"/>
    <property type="match status" value="1"/>
</dbReference>